<sequence length="381" mass="41556">MKTSRRSHVDPFIVMDVMEAARAAEEAGREVIHMEVGQPATGAPQAARDRLAAAMAEGPLGYTVALGLPELRRAIAELYRDWYGVAPDWRRIVITPGSSGAFLLAFTALFDTGAKVGMGDPGYPSYRQILTAMGMAPVGLPTAMENRLQPVPGDIPDGLDGLIVASPGNPSGTMLDHAHLSALISTCHAKGISFISDEIYHGIQYEGRAVSALEISDEVYVINSFSKFFSMTGWRIGWMVVPEDHVRVIERIAQNFFICPPHAAQIAALGALSDRSECEGHLSVYAENRRILLEELPKIGFDRIAPPDGAFYIYADVSGLTTDSKAFCDEILATAGVAVTPGLDFDPVRGHQTLRFSYARSTEDMREGVRRLAAFMRDRRR</sequence>
<dbReference type="EMBL" id="CP004393">
    <property type="protein sequence ID" value="AJE47622.1"/>
    <property type="molecule type" value="Genomic_DNA"/>
</dbReference>
<dbReference type="InterPro" id="IPR004839">
    <property type="entry name" value="Aminotransferase_I/II_large"/>
</dbReference>
<evidence type="ECO:0000256" key="5">
    <source>
        <dbReference type="ARBA" id="ARBA00022898"/>
    </source>
</evidence>
<dbReference type="CDD" id="cd00609">
    <property type="entry name" value="AAT_like"/>
    <property type="match status" value="1"/>
</dbReference>
<protein>
    <recommendedName>
        <fullName evidence="7">Aminotransferase</fullName>
        <ecNumber evidence="7">2.6.1.-</ecNumber>
    </recommendedName>
</protein>
<dbReference type="Gene3D" id="3.40.640.10">
    <property type="entry name" value="Type I PLP-dependent aspartate aminotransferase-like (Major domain)"/>
    <property type="match status" value="1"/>
</dbReference>
<dbReference type="InterPro" id="IPR015421">
    <property type="entry name" value="PyrdxlP-dep_Trfase_major"/>
</dbReference>
<evidence type="ECO:0000256" key="7">
    <source>
        <dbReference type="RuleBase" id="RU000481"/>
    </source>
</evidence>
<dbReference type="HOGENOM" id="CLU_017584_4_3_5"/>
<dbReference type="SUPFAM" id="SSF53383">
    <property type="entry name" value="PLP-dependent transferases"/>
    <property type="match status" value="1"/>
</dbReference>
<dbReference type="AlphaFoldDB" id="A0A0B5E5K4"/>
<comment type="cofactor">
    <cofactor evidence="1 7">
        <name>pyridoxal 5'-phosphate</name>
        <dbReference type="ChEBI" id="CHEBI:597326"/>
    </cofactor>
</comment>
<dbReference type="GO" id="GO:0006520">
    <property type="term" value="P:amino acid metabolic process"/>
    <property type="evidence" value="ECO:0007669"/>
    <property type="project" value="InterPro"/>
</dbReference>
<dbReference type="KEGG" id="cid:P73_2907"/>
<dbReference type="InterPro" id="IPR015424">
    <property type="entry name" value="PyrdxlP-dep_Trfase"/>
</dbReference>
<evidence type="ECO:0000259" key="8">
    <source>
        <dbReference type="Pfam" id="PF00155"/>
    </source>
</evidence>
<reference evidence="9 10" key="1">
    <citation type="journal article" date="2014" name="Int. J. Syst. Evol. Microbiol.">
        <title>Celeribacter indicus sp. nov., a polycyclic aromatic hydrocarbon-degrading bacterium from deep-sea sediment and reclassification of Huaishuia halophila as Celeribacter halophilus comb. nov.</title>
        <authorList>
            <person name="Lai Q."/>
            <person name="Cao J."/>
            <person name="Yuan J."/>
            <person name="Li F."/>
            <person name="Shao Z."/>
        </authorList>
    </citation>
    <scope>NUCLEOTIDE SEQUENCE [LARGE SCALE GENOMIC DNA]</scope>
    <source>
        <strain evidence="9">P73</strain>
    </source>
</reference>
<evidence type="ECO:0000256" key="4">
    <source>
        <dbReference type="ARBA" id="ARBA00022679"/>
    </source>
</evidence>
<keyword evidence="3 7" id="KW-0032">Aminotransferase</keyword>
<evidence type="ECO:0000313" key="10">
    <source>
        <dbReference type="Proteomes" id="UP000031521"/>
    </source>
</evidence>
<evidence type="ECO:0000313" key="9">
    <source>
        <dbReference type="EMBL" id="AJE47622.1"/>
    </source>
</evidence>
<keyword evidence="4 7" id="KW-0808">Transferase</keyword>
<evidence type="ECO:0000256" key="1">
    <source>
        <dbReference type="ARBA" id="ARBA00001933"/>
    </source>
</evidence>
<dbReference type="PANTHER" id="PTHR46383:SF2">
    <property type="entry name" value="AMINOTRANSFERASE"/>
    <property type="match status" value="1"/>
</dbReference>
<dbReference type="InterPro" id="IPR004838">
    <property type="entry name" value="NHTrfase_class1_PyrdxlP-BS"/>
</dbReference>
<dbReference type="PROSITE" id="PS00105">
    <property type="entry name" value="AA_TRANSFER_CLASS_1"/>
    <property type="match status" value="1"/>
</dbReference>
<evidence type="ECO:0000256" key="2">
    <source>
        <dbReference type="ARBA" id="ARBA00007441"/>
    </source>
</evidence>
<dbReference type="GO" id="GO:0030170">
    <property type="term" value="F:pyridoxal phosphate binding"/>
    <property type="evidence" value="ECO:0007669"/>
    <property type="project" value="InterPro"/>
</dbReference>
<organism evidence="9 10">
    <name type="scientific">Celeribacter indicus</name>
    <dbReference type="NCBI Taxonomy" id="1208324"/>
    <lineage>
        <taxon>Bacteria</taxon>
        <taxon>Pseudomonadati</taxon>
        <taxon>Pseudomonadota</taxon>
        <taxon>Alphaproteobacteria</taxon>
        <taxon>Rhodobacterales</taxon>
        <taxon>Roseobacteraceae</taxon>
        <taxon>Celeribacter</taxon>
    </lineage>
</organism>
<dbReference type="GO" id="GO:0004069">
    <property type="term" value="F:L-aspartate:2-oxoglutarate aminotransferase activity"/>
    <property type="evidence" value="ECO:0007669"/>
    <property type="project" value="UniProtKB-EC"/>
</dbReference>
<comment type="similarity">
    <text evidence="2 7">Belongs to the class-I pyridoxal-phosphate-dependent aminotransferase family.</text>
</comment>
<dbReference type="Proteomes" id="UP000031521">
    <property type="component" value="Chromosome"/>
</dbReference>
<accession>A0A0B5E5K4</accession>
<dbReference type="STRING" id="1208324.P73_2907"/>
<comment type="catalytic activity">
    <reaction evidence="6">
        <text>L-aspartate + 2-oxoglutarate = oxaloacetate + L-glutamate</text>
        <dbReference type="Rhea" id="RHEA:21824"/>
        <dbReference type="ChEBI" id="CHEBI:16452"/>
        <dbReference type="ChEBI" id="CHEBI:16810"/>
        <dbReference type="ChEBI" id="CHEBI:29985"/>
        <dbReference type="ChEBI" id="CHEBI:29991"/>
        <dbReference type="EC" id="2.6.1.1"/>
    </reaction>
</comment>
<keyword evidence="10" id="KW-1185">Reference proteome</keyword>
<name>A0A0B5E5K4_9RHOB</name>
<proteinExistence type="inferred from homology"/>
<feature type="domain" description="Aminotransferase class I/classII large" evidence="8">
    <location>
        <begin position="30"/>
        <end position="372"/>
    </location>
</feature>
<dbReference type="PANTHER" id="PTHR46383">
    <property type="entry name" value="ASPARTATE AMINOTRANSFERASE"/>
    <property type="match status" value="1"/>
</dbReference>
<dbReference type="RefSeq" id="WP_043870138.1">
    <property type="nucleotide sequence ID" value="NZ_CP004393.1"/>
</dbReference>
<dbReference type="InterPro" id="IPR050596">
    <property type="entry name" value="AspAT/PAT-like"/>
</dbReference>
<gene>
    <name evidence="9" type="ORF">P73_2907</name>
</gene>
<keyword evidence="5" id="KW-0663">Pyridoxal phosphate</keyword>
<dbReference type="Pfam" id="PF00155">
    <property type="entry name" value="Aminotran_1_2"/>
    <property type="match status" value="1"/>
</dbReference>
<evidence type="ECO:0000256" key="6">
    <source>
        <dbReference type="ARBA" id="ARBA00049185"/>
    </source>
</evidence>
<evidence type="ECO:0000256" key="3">
    <source>
        <dbReference type="ARBA" id="ARBA00022576"/>
    </source>
</evidence>
<dbReference type="OrthoDB" id="9763453at2"/>
<dbReference type="EC" id="2.6.1.-" evidence="7"/>